<dbReference type="GO" id="GO:0004180">
    <property type="term" value="F:carboxypeptidase activity"/>
    <property type="evidence" value="ECO:0007669"/>
    <property type="project" value="UniProtKB-KW"/>
</dbReference>
<comment type="catalytic activity">
    <reaction evidence="11">
        <text>[GlcNAc-(1-&gt;4)-Mur2Ac(oyl-L-Ala-gamma-D-Glu-L-Lys-D-Ala-D-Ala)](n)-di-trans,octa-cis-undecaprenyl diphosphate + beta-D-GlcNAc-(1-&gt;4)-Mur2Ac(oyl-L-Ala-gamma-D-Glu-L-Lys-D-Ala-D-Ala)-di-trans,octa-cis-undecaprenyl diphosphate = [GlcNAc-(1-&gt;4)-Mur2Ac(oyl-L-Ala-gamma-D-Glu-L-Lys-D-Ala-D-Ala)](n+1)-di-trans,octa-cis-undecaprenyl diphosphate + di-trans,octa-cis-undecaprenyl diphosphate + H(+)</text>
        <dbReference type="Rhea" id="RHEA:23708"/>
        <dbReference type="Rhea" id="RHEA-COMP:9602"/>
        <dbReference type="Rhea" id="RHEA-COMP:9603"/>
        <dbReference type="ChEBI" id="CHEBI:15378"/>
        <dbReference type="ChEBI" id="CHEBI:58405"/>
        <dbReference type="ChEBI" id="CHEBI:60033"/>
        <dbReference type="ChEBI" id="CHEBI:78435"/>
        <dbReference type="EC" id="2.4.99.28"/>
    </reaction>
</comment>
<dbReference type="InterPro" id="IPR001460">
    <property type="entry name" value="PCN-bd_Tpept"/>
</dbReference>
<dbReference type="Pfam" id="PF06832">
    <property type="entry name" value="BiPBP_C"/>
    <property type="match status" value="1"/>
</dbReference>
<dbReference type="GO" id="GO:0008955">
    <property type="term" value="F:peptidoglycan glycosyltransferase activity"/>
    <property type="evidence" value="ECO:0007669"/>
    <property type="project" value="UniProtKB-EC"/>
</dbReference>
<evidence type="ECO:0000259" key="12">
    <source>
        <dbReference type="Pfam" id="PF00905"/>
    </source>
</evidence>
<dbReference type="SUPFAM" id="SSF56601">
    <property type="entry name" value="beta-lactamase/transpeptidase-like"/>
    <property type="match status" value="1"/>
</dbReference>
<dbReference type="InterPro" id="IPR050396">
    <property type="entry name" value="Glycosyltr_51/Transpeptidase"/>
</dbReference>
<name>A0A9W6EVL5_9FLAO</name>
<gene>
    <name evidence="15" type="primary">pbpC</name>
    <name evidence="15" type="ORF">NBRC110019_21160</name>
</gene>
<accession>A0A9W6EVL5</accession>
<keyword evidence="5" id="KW-0645">Protease</keyword>
<evidence type="ECO:0000256" key="5">
    <source>
        <dbReference type="ARBA" id="ARBA00022670"/>
    </source>
</evidence>
<dbReference type="GO" id="GO:0009252">
    <property type="term" value="P:peptidoglycan biosynthetic process"/>
    <property type="evidence" value="ECO:0007669"/>
    <property type="project" value="InterPro"/>
</dbReference>
<dbReference type="EMBL" id="BRVP01000014">
    <property type="protein sequence ID" value="GLB53076.1"/>
    <property type="molecule type" value="Genomic_DNA"/>
</dbReference>
<evidence type="ECO:0000256" key="7">
    <source>
        <dbReference type="ARBA" id="ARBA00022679"/>
    </source>
</evidence>
<dbReference type="InterPro" id="IPR036950">
    <property type="entry name" value="PBP_transglycosylase"/>
</dbReference>
<dbReference type="InterPro" id="IPR012338">
    <property type="entry name" value="Beta-lactam/transpept-like"/>
</dbReference>
<dbReference type="GO" id="GO:0008658">
    <property type="term" value="F:penicillin binding"/>
    <property type="evidence" value="ECO:0007669"/>
    <property type="project" value="InterPro"/>
</dbReference>
<comment type="pathway">
    <text evidence="1">Cell wall biogenesis; peptidoglycan biosynthesis.</text>
</comment>
<dbReference type="Proteomes" id="UP001143545">
    <property type="component" value="Unassembled WGS sequence"/>
</dbReference>
<dbReference type="GO" id="GO:0006508">
    <property type="term" value="P:proteolysis"/>
    <property type="evidence" value="ECO:0007669"/>
    <property type="project" value="UniProtKB-KW"/>
</dbReference>
<evidence type="ECO:0000256" key="11">
    <source>
        <dbReference type="ARBA" id="ARBA00049902"/>
    </source>
</evidence>
<dbReference type="InterPro" id="IPR001264">
    <property type="entry name" value="Glyco_trans_51"/>
</dbReference>
<protein>
    <recommendedName>
        <fullName evidence="10">peptidoglycan glycosyltransferase</fullName>
        <ecNumber evidence="10">2.4.99.28</ecNumber>
    </recommendedName>
</protein>
<dbReference type="InterPro" id="IPR011815">
    <property type="entry name" value="PBP_1c"/>
</dbReference>
<dbReference type="Pfam" id="PF00912">
    <property type="entry name" value="Transgly"/>
    <property type="match status" value="1"/>
</dbReference>
<dbReference type="InterPro" id="IPR023346">
    <property type="entry name" value="Lysozyme-like_dom_sf"/>
</dbReference>
<feature type="domain" description="Penicillin-binding protein transpeptidase" evidence="12">
    <location>
        <begin position="261"/>
        <end position="520"/>
    </location>
</feature>
<organism evidence="15 16">
    <name type="scientific">Neptunitalea chrysea</name>
    <dbReference type="NCBI Taxonomy" id="1647581"/>
    <lineage>
        <taxon>Bacteria</taxon>
        <taxon>Pseudomonadati</taxon>
        <taxon>Bacteroidota</taxon>
        <taxon>Flavobacteriia</taxon>
        <taxon>Flavobacteriales</taxon>
        <taxon>Flavobacteriaceae</taxon>
        <taxon>Neptunitalea</taxon>
    </lineage>
</organism>
<comment type="caution">
    <text evidence="15">The sequence shown here is derived from an EMBL/GenBank/DDBJ whole genome shotgun (WGS) entry which is preliminary data.</text>
</comment>
<evidence type="ECO:0000256" key="8">
    <source>
        <dbReference type="ARBA" id="ARBA00022801"/>
    </source>
</evidence>
<sequence length="742" mass="84091">MVETKDGHWIGAKIADDDQWRFPEVDSVPEKFKQCILLFEDEYFYYHPGVNPVSMSKAMIANIKAGKTVRGGSTLTQQVIRLSRKGQPRSYFEKIKESILATRLELRYSKDKILALYASHAPFGGNIVGLNIAAWRYFGIQPQQLSWAESATLAVLPNAPGIIYPGRNQATLLERRNTLLKKLKDKNIIDNTTYELAIAEDLPQKAYGIPKLAPHLTEYLTKKHKGEKIATTIQYKLQQDVNAIVGKHYAQLKQNHVYNAAVLVLDVHTRDILAYVGNTATDRLHEKDVDMIHAPRSTGSVLKPLLYMAMMDEGELLPEMLVADIPTEIAGYSPQNFNETYSGAVPASEALAQSLNIPAVRLLQEHGLEKFRDELDYFKLRDINKPAHYYGLPLILGGAESNLWDLCKTYASLAATVHNFNNTSSEYYSHEFTEPNVLANTKKDFGSKIQHKNIFDAGSIYATLQAMKKVNRPEDEVSWEYFESSKEIAWKTGTSFGNKDAWSIGVTPDYVVGVWVGNADGEGRPQITGVRSAAPILFDVFELLPKSAWFQPPYDELVERSICKQSGYLASSICQKTTQWIPTSGTKSTVCPYHHLVHLDAKKQYRVNASCETVDQIVNESWFTLPPLMEYYYKRSHATYKVLPQYRKDCTGRVEKNMEFIYPKTDGIITLPKNFDETTNDLVLKIAHRNPRTNVFWYLDGTYIGVTKQFHEMSISPKKGNHMITALDEDGYQIIRLIKINK</sequence>
<dbReference type="GO" id="GO:0030288">
    <property type="term" value="C:outer membrane-bounded periplasmic space"/>
    <property type="evidence" value="ECO:0007669"/>
    <property type="project" value="TreeGrafter"/>
</dbReference>
<evidence type="ECO:0000259" key="14">
    <source>
        <dbReference type="Pfam" id="PF06832"/>
    </source>
</evidence>
<dbReference type="PANTHER" id="PTHR32282">
    <property type="entry name" value="BINDING PROTEIN TRANSPEPTIDASE, PUTATIVE-RELATED"/>
    <property type="match status" value="1"/>
</dbReference>
<dbReference type="NCBIfam" id="TIGR02073">
    <property type="entry name" value="PBP_1c"/>
    <property type="match status" value="1"/>
</dbReference>
<dbReference type="AlphaFoldDB" id="A0A9W6EVL5"/>
<evidence type="ECO:0000256" key="3">
    <source>
        <dbReference type="ARBA" id="ARBA00007739"/>
    </source>
</evidence>
<proteinExistence type="inferred from homology"/>
<keyword evidence="4" id="KW-0121">Carboxypeptidase</keyword>
<evidence type="ECO:0000256" key="10">
    <source>
        <dbReference type="ARBA" id="ARBA00044770"/>
    </source>
</evidence>
<evidence type="ECO:0000256" key="2">
    <source>
        <dbReference type="ARBA" id="ARBA00007090"/>
    </source>
</evidence>
<keyword evidence="9" id="KW-0511">Multifunctional enzyme</keyword>
<evidence type="ECO:0000256" key="4">
    <source>
        <dbReference type="ARBA" id="ARBA00022645"/>
    </source>
</evidence>
<evidence type="ECO:0000256" key="1">
    <source>
        <dbReference type="ARBA" id="ARBA00004752"/>
    </source>
</evidence>
<feature type="domain" description="Glycosyl transferase family 51" evidence="13">
    <location>
        <begin position="18"/>
        <end position="183"/>
    </location>
</feature>
<evidence type="ECO:0000256" key="6">
    <source>
        <dbReference type="ARBA" id="ARBA00022676"/>
    </source>
</evidence>
<feature type="domain" description="Penicillin-binding C-terminal" evidence="14">
    <location>
        <begin position="650"/>
        <end position="733"/>
    </location>
</feature>
<reference evidence="15" key="1">
    <citation type="submission" date="2022-07" db="EMBL/GenBank/DDBJ databases">
        <title>Taxonomy of Novel Oxalotrophic and Methylotrophic Bacteria.</title>
        <authorList>
            <person name="Sahin N."/>
            <person name="Tani A."/>
        </authorList>
    </citation>
    <scope>NUCLEOTIDE SEQUENCE</scope>
    <source>
        <strain evidence="15">AM327</strain>
    </source>
</reference>
<dbReference type="PANTHER" id="PTHR32282:SF15">
    <property type="entry name" value="PENICILLIN-BINDING PROTEIN 1C"/>
    <property type="match status" value="1"/>
</dbReference>
<evidence type="ECO:0000313" key="15">
    <source>
        <dbReference type="EMBL" id="GLB53076.1"/>
    </source>
</evidence>
<dbReference type="Gene3D" id="1.10.3810.10">
    <property type="entry name" value="Biosynthetic peptidoglycan transglycosylase-like"/>
    <property type="match status" value="1"/>
</dbReference>
<evidence type="ECO:0000313" key="16">
    <source>
        <dbReference type="Proteomes" id="UP001143545"/>
    </source>
</evidence>
<dbReference type="InterPro" id="IPR009647">
    <property type="entry name" value="PBP_C"/>
</dbReference>
<keyword evidence="7" id="KW-0808">Transferase</keyword>
<comment type="similarity">
    <text evidence="2">In the C-terminal section; belongs to the transpeptidase family.</text>
</comment>
<keyword evidence="6" id="KW-0328">Glycosyltransferase</keyword>
<evidence type="ECO:0000259" key="13">
    <source>
        <dbReference type="Pfam" id="PF00912"/>
    </source>
</evidence>
<evidence type="ECO:0000256" key="9">
    <source>
        <dbReference type="ARBA" id="ARBA00023268"/>
    </source>
</evidence>
<keyword evidence="8" id="KW-0378">Hydrolase</keyword>
<keyword evidence="16" id="KW-1185">Reference proteome</keyword>
<dbReference type="Gene3D" id="3.40.710.10">
    <property type="entry name" value="DD-peptidase/beta-lactamase superfamily"/>
    <property type="match status" value="1"/>
</dbReference>
<dbReference type="EC" id="2.4.99.28" evidence="10"/>
<dbReference type="SUPFAM" id="SSF53955">
    <property type="entry name" value="Lysozyme-like"/>
    <property type="match status" value="1"/>
</dbReference>
<dbReference type="Pfam" id="PF00905">
    <property type="entry name" value="Transpeptidase"/>
    <property type="match status" value="1"/>
</dbReference>
<comment type="similarity">
    <text evidence="3">In the N-terminal section; belongs to the glycosyltransferase 51 family.</text>
</comment>